<dbReference type="VEuPathDB" id="FungiDB:BO83DRAFT_399732"/>
<evidence type="ECO:0000256" key="5">
    <source>
        <dbReference type="ARBA" id="ARBA00022679"/>
    </source>
</evidence>
<comment type="function">
    <text evidence="9">Phosphorylates Ins(1,3,4,5,6)P5 at position 2 to form Ins(1,2,3,4,5,6)P6 (InsP6 or phytate).</text>
</comment>
<evidence type="ECO:0000256" key="1">
    <source>
        <dbReference type="ARBA" id="ARBA00003979"/>
    </source>
</evidence>
<dbReference type="AlphaFoldDB" id="A0A317VFC2"/>
<dbReference type="GO" id="GO:0032958">
    <property type="term" value="P:inositol phosphate biosynthetic process"/>
    <property type="evidence" value="ECO:0007669"/>
    <property type="project" value="TreeGrafter"/>
</dbReference>
<evidence type="ECO:0000256" key="2">
    <source>
        <dbReference type="ARBA" id="ARBA00008305"/>
    </source>
</evidence>
<dbReference type="GeneID" id="37055308"/>
<evidence type="ECO:0000256" key="3">
    <source>
        <dbReference type="ARBA" id="ARBA00012023"/>
    </source>
</evidence>
<evidence type="ECO:0000256" key="6">
    <source>
        <dbReference type="ARBA" id="ARBA00022741"/>
    </source>
</evidence>
<keyword evidence="8 9" id="KW-0067">ATP-binding</keyword>
<accession>A0A317VFC2</accession>
<keyword evidence="11" id="KW-1185">Reference proteome</keyword>
<comment type="domain">
    <text evidence="9">The EXKPK motif is conserved in inositol-pentakisphosphate 2-kinases of both family 1 and 2.</text>
</comment>
<dbReference type="PANTHER" id="PTHR14456">
    <property type="entry name" value="INOSITOL POLYPHOSPHATE KINASE 1"/>
    <property type="match status" value="1"/>
</dbReference>
<evidence type="ECO:0000256" key="8">
    <source>
        <dbReference type="ARBA" id="ARBA00022840"/>
    </source>
</evidence>
<reference evidence="10" key="1">
    <citation type="submission" date="2016-12" db="EMBL/GenBank/DDBJ databases">
        <title>The genomes of Aspergillus section Nigri reveals drivers in fungal speciation.</title>
        <authorList>
            <consortium name="DOE Joint Genome Institute"/>
            <person name="Vesth T.C."/>
            <person name="Nybo J."/>
            <person name="Theobald S."/>
            <person name="Brandl J."/>
            <person name="Frisvad J.C."/>
            <person name="Nielsen K.F."/>
            <person name="Lyhne E.K."/>
            <person name="Kogle M.E."/>
            <person name="Kuo A."/>
            <person name="Riley R."/>
            <person name="Clum A."/>
            <person name="Nolan M."/>
            <person name="Lipzen A."/>
            <person name="Salamov A."/>
            <person name="Henrissat B."/>
            <person name="Wiebenga A."/>
            <person name="De vries R.P."/>
            <person name="Grigoriev I.V."/>
            <person name="Mortensen U.H."/>
            <person name="Andersen M.R."/>
            <person name="Baker S.E."/>
        </authorList>
    </citation>
    <scope>NUCLEOTIDE SEQUENCE</scope>
    <source>
        <strain evidence="10">CBS 122712</strain>
    </source>
</reference>
<dbReference type="OrthoDB" id="272370at2759"/>
<comment type="function">
    <text evidence="1">Has kinase activity and phosphorylates inositol-1,3,4,5,6-pentakisphosphate (Ins(1,3,4,5,6)P5) to produce 1,2,3,4,5,6-hexakisphosphate (InsP6), also known as phytate.</text>
</comment>
<dbReference type="GO" id="GO:0035299">
    <property type="term" value="F:inositol-1,3,4,5,6-pentakisphosphate 2-kinase activity"/>
    <property type="evidence" value="ECO:0007669"/>
    <property type="project" value="UniProtKB-EC"/>
</dbReference>
<evidence type="ECO:0000313" key="11">
    <source>
        <dbReference type="Proteomes" id="UP000246171"/>
    </source>
</evidence>
<comment type="catalytic activity">
    <reaction evidence="9">
        <text>1D-myo-inositol 1,3,4,5,6-pentakisphosphate + ATP = 1D-myo-inositol hexakisphosphate + ADP + H(+)</text>
        <dbReference type="Rhea" id="RHEA:20313"/>
        <dbReference type="ChEBI" id="CHEBI:15378"/>
        <dbReference type="ChEBI" id="CHEBI:30616"/>
        <dbReference type="ChEBI" id="CHEBI:57733"/>
        <dbReference type="ChEBI" id="CHEBI:58130"/>
        <dbReference type="ChEBI" id="CHEBI:456216"/>
        <dbReference type="EC" id="2.7.1.158"/>
    </reaction>
</comment>
<name>A0A317VFC2_ASPEC</name>
<evidence type="ECO:0000313" key="10">
    <source>
        <dbReference type="EMBL" id="PWY70580.1"/>
    </source>
</evidence>
<dbReference type="RefSeq" id="XP_025386917.1">
    <property type="nucleotide sequence ID" value="XM_025533346.1"/>
</dbReference>
<sequence>MTKPNLLELPVGARLVYLAEGGANVIYRILAPPEMDFDGRNDLSATVSNSLPSTIGTFQVPAKFKGKLLRLRKDTSAGISYQEIARNFDRCIRPLFKPEELVDQELVYLPRGLVQGCNEQLQAAERSGQRPERRQGVYLSTVEPFGLLITDMTTFSIPGTTLSELKPKWLIQSPSAPPNSRRCRTCALRDMKNQKARKKGLAEEQSFCPSTWYLTDQPRLAKVLYRNGTLQRLLTHQKALQDVGLYGPPPSSREKSLAMTLRDCTMFIRMPRDDSGRVEIRLGDLDLKTGAGGKAKYWLDLEHQLIVEDWYAGAKNNVSESECAQQSPRAHSQSSI</sequence>
<dbReference type="Proteomes" id="UP000246171">
    <property type="component" value="Unassembled WGS sequence"/>
</dbReference>
<organism evidence="10 11">
    <name type="scientific">Aspergillus eucalypticola (strain CBS 122712 / IBT 29274)</name>
    <dbReference type="NCBI Taxonomy" id="1448314"/>
    <lineage>
        <taxon>Eukaryota</taxon>
        <taxon>Fungi</taxon>
        <taxon>Dikarya</taxon>
        <taxon>Ascomycota</taxon>
        <taxon>Pezizomycotina</taxon>
        <taxon>Eurotiomycetes</taxon>
        <taxon>Eurotiomycetidae</taxon>
        <taxon>Eurotiales</taxon>
        <taxon>Aspergillaceae</taxon>
        <taxon>Aspergillus</taxon>
        <taxon>Aspergillus subgen. Circumdati</taxon>
    </lineage>
</organism>
<proteinExistence type="inferred from homology"/>
<comment type="caution">
    <text evidence="10">The sequence shown here is derived from an EMBL/GenBank/DDBJ whole genome shotgun (WGS) entry which is preliminary data.</text>
</comment>
<protein>
    <recommendedName>
        <fullName evidence="4 9">Inositol-pentakisphosphate 2-kinase</fullName>
        <ecNumber evidence="3 9">2.7.1.158</ecNumber>
    </recommendedName>
</protein>
<dbReference type="Pfam" id="PF06090">
    <property type="entry name" value="Ins_P5_2-kin"/>
    <property type="match status" value="2"/>
</dbReference>
<keyword evidence="7 9" id="KW-0418">Kinase</keyword>
<dbReference type="GO" id="GO:0005524">
    <property type="term" value="F:ATP binding"/>
    <property type="evidence" value="ECO:0007669"/>
    <property type="project" value="UniProtKB-KW"/>
</dbReference>
<gene>
    <name evidence="10" type="ORF">BO83DRAFT_399732</name>
</gene>
<dbReference type="EMBL" id="MSFU01000016">
    <property type="protein sequence ID" value="PWY70580.1"/>
    <property type="molecule type" value="Genomic_DNA"/>
</dbReference>
<keyword evidence="6 9" id="KW-0547">Nucleotide-binding</keyword>
<evidence type="ECO:0000256" key="4">
    <source>
        <dbReference type="ARBA" id="ARBA00014846"/>
    </source>
</evidence>
<dbReference type="InterPro" id="IPR009286">
    <property type="entry name" value="Ins_P5_2-kin"/>
</dbReference>
<evidence type="ECO:0000256" key="9">
    <source>
        <dbReference type="RuleBase" id="RU364126"/>
    </source>
</evidence>
<evidence type="ECO:0000256" key="7">
    <source>
        <dbReference type="ARBA" id="ARBA00022777"/>
    </source>
</evidence>
<dbReference type="PANTHER" id="PTHR14456:SF2">
    <property type="entry name" value="INOSITOL-PENTAKISPHOSPHATE 2-KINASE"/>
    <property type="match status" value="1"/>
</dbReference>
<keyword evidence="5 9" id="KW-0808">Transferase</keyword>
<comment type="similarity">
    <text evidence="2">Belongs to the IPK1 type 1 family.</text>
</comment>
<dbReference type="EC" id="2.7.1.158" evidence="3 9"/>
<dbReference type="GO" id="GO:0005634">
    <property type="term" value="C:nucleus"/>
    <property type="evidence" value="ECO:0007669"/>
    <property type="project" value="TreeGrafter"/>
</dbReference>